<proteinExistence type="predicted"/>
<reference evidence="2" key="1">
    <citation type="submission" date="2023-07" db="EMBL/GenBank/DDBJ databases">
        <authorList>
            <consortium name="AG Swart"/>
            <person name="Singh M."/>
            <person name="Singh A."/>
            <person name="Seah K."/>
            <person name="Emmerich C."/>
        </authorList>
    </citation>
    <scope>NUCLEOTIDE SEQUENCE</scope>
    <source>
        <strain evidence="2">DP1</strain>
    </source>
</reference>
<feature type="transmembrane region" description="Helical" evidence="1">
    <location>
        <begin position="113"/>
        <end position="131"/>
    </location>
</feature>
<comment type="caution">
    <text evidence="2">The sequence shown here is derived from an EMBL/GenBank/DDBJ whole genome shotgun (WGS) entry which is preliminary data.</text>
</comment>
<evidence type="ECO:0000313" key="3">
    <source>
        <dbReference type="Proteomes" id="UP001295684"/>
    </source>
</evidence>
<organism evidence="2 3">
    <name type="scientific">Euplotes crassus</name>
    <dbReference type="NCBI Taxonomy" id="5936"/>
    <lineage>
        <taxon>Eukaryota</taxon>
        <taxon>Sar</taxon>
        <taxon>Alveolata</taxon>
        <taxon>Ciliophora</taxon>
        <taxon>Intramacronucleata</taxon>
        <taxon>Spirotrichea</taxon>
        <taxon>Hypotrichia</taxon>
        <taxon>Euplotida</taxon>
        <taxon>Euplotidae</taxon>
        <taxon>Moneuplotes</taxon>
    </lineage>
</organism>
<dbReference type="Proteomes" id="UP001295684">
    <property type="component" value="Unassembled WGS sequence"/>
</dbReference>
<keyword evidence="3" id="KW-1185">Reference proteome</keyword>
<dbReference type="AlphaFoldDB" id="A0AAD1XPX7"/>
<keyword evidence="1" id="KW-0472">Membrane</keyword>
<feature type="transmembrane region" description="Helical" evidence="1">
    <location>
        <begin position="58"/>
        <end position="78"/>
    </location>
</feature>
<dbReference type="EMBL" id="CAMPGE010018225">
    <property type="protein sequence ID" value="CAI2376664.1"/>
    <property type="molecule type" value="Genomic_DNA"/>
</dbReference>
<sequence>MAFFISLLVFSADLALIDPFLALVTGLVFDTFLGVSFLAGVFFIFCVDFLFPLLVFSAPLLGVCFLGVDFLAGVFFVVDLCEVLFFSSFFGVTESFFLAGVFFFEGDFFLTDAFFFCGVFFLIGVFLTGVFLTDGFFEGVSSFAGLFDCSFLFSLSFFIISAAPVIFLPLSNFFGLSACPDVLTNDFFFCNSLGFANLNEFLTWTKWPSLTIFLSCTFSLFSLTLSPWILLEYLKMAIEDDPVLSCKARMASPIISLYFGSLDIFL</sequence>
<feature type="transmembrane region" description="Helical" evidence="1">
    <location>
        <begin position="151"/>
        <end position="170"/>
    </location>
</feature>
<evidence type="ECO:0000313" key="2">
    <source>
        <dbReference type="EMBL" id="CAI2376664.1"/>
    </source>
</evidence>
<feature type="transmembrane region" description="Helical" evidence="1">
    <location>
        <begin position="31"/>
        <end position="51"/>
    </location>
</feature>
<protein>
    <submittedName>
        <fullName evidence="2">Uncharacterized protein</fullName>
    </submittedName>
</protein>
<keyword evidence="1" id="KW-0812">Transmembrane</keyword>
<keyword evidence="1" id="KW-1133">Transmembrane helix</keyword>
<evidence type="ECO:0000256" key="1">
    <source>
        <dbReference type="SAM" id="Phobius"/>
    </source>
</evidence>
<name>A0AAD1XPX7_EUPCR</name>
<accession>A0AAD1XPX7</accession>
<feature type="transmembrane region" description="Helical" evidence="1">
    <location>
        <begin position="210"/>
        <end position="231"/>
    </location>
</feature>
<gene>
    <name evidence="2" type="ORF">ECRASSUSDP1_LOCUS18034</name>
</gene>
<feature type="transmembrane region" description="Helical" evidence="1">
    <location>
        <begin position="182"/>
        <end position="198"/>
    </location>
</feature>
<feature type="transmembrane region" description="Helical" evidence="1">
    <location>
        <begin position="84"/>
        <end position="104"/>
    </location>
</feature>